<accession>A0A484AYL1</accession>
<name>A0A484AYL1_DRONA</name>
<reference evidence="1 2" key="1">
    <citation type="journal article" date="2019" name="J. Hered.">
        <title>An Improved Genome Assembly for Drosophila navojoa, the Basal Species in the mojavensis Cluster.</title>
        <authorList>
            <person name="Vanderlinde T."/>
            <person name="Dupim E.G."/>
            <person name="Nazario-Yepiz N.O."/>
            <person name="Carvalho A.B."/>
        </authorList>
    </citation>
    <scope>NUCLEOTIDE SEQUENCE [LARGE SCALE GENOMIC DNA]</scope>
    <source>
        <strain evidence="1">Navoj_Jal97</strain>
        <tissue evidence="1">Whole organism</tissue>
    </source>
</reference>
<sequence>MTMHVDVDVDVDMRIGMASISHQDGISVSFLSTVAFGPCYACASAAGFRCYVPSSQLVRSRPPQLDMPMSMSTSMSRA</sequence>
<protein>
    <submittedName>
        <fullName evidence="1">Uncharacterized protein</fullName>
    </submittedName>
</protein>
<dbReference type="EMBL" id="LSRL02000337">
    <property type="protein sequence ID" value="TDG41518.1"/>
    <property type="molecule type" value="Genomic_DNA"/>
</dbReference>
<dbReference type="Proteomes" id="UP000295192">
    <property type="component" value="Unassembled WGS sequence"/>
</dbReference>
<keyword evidence="2" id="KW-1185">Reference proteome</keyword>
<dbReference type="AlphaFoldDB" id="A0A484AYL1"/>
<organism evidence="1 2">
    <name type="scientific">Drosophila navojoa</name>
    <name type="common">Fruit fly</name>
    <dbReference type="NCBI Taxonomy" id="7232"/>
    <lineage>
        <taxon>Eukaryota</taxon>
        <taxon>Metazoa</taxon>
        <taxon>Ecdysozoa</taxon>
        <taxon>Arthropoda</taxon>
        <taxon>Hexapoda</taxon>
        <taxon>Insecta</taxon>
        <taxon>Pterygota</taxon>
        <taxon>Neoptera</taxon>
        <taxon>Endopterygota</taxon>
        <taxon>Diptera</taxon>
        <taxon>Brachycera</taxon>
        <taxon>Muscomorpha</taxon>
        <taxon>Ephydroidea</taxon>
        <taxon>Drosophilidae</taxon>
        <taxon>Drosophila</taxon>
    </lineage>
</organism>
<gene>
    <name evidence="1" type="ORF">AWZ03_012057</name>
</gene>
<comment type="caution">
    <text evidence="1">The sequence shown here is derived from an EMBL/GenBank/DDBJ whole genome shotgun (WGS) entry which is preliminary data.</text>
</comment>
<evidence type="ECO:0000313" key="1">
    <source>
        <dbReference type="EMBL" id="TDG41518.1"/>
    </source>
</evidence>
<evidence type="ECO:0000313" key="2">
    <source>
        <dbReference type="Proteomes" id="UP000295192"/>
    </source>
</evidence>
<proteinExistence type="predicted"/>